<dbReference type="Proteomes" id="UP000663903">
    <property type="component" value="Chromosome"/>
</dbReference>
<dbReference type="EMBL" id="CP071796">
    <property type="protein sequence ID" value="QTD47099.1"/>
    <property type="molecule type" value="Genomic_DNA"/>
</dbReference>
<reference evidence="1" key="1">
    <citation type="submission" date="2021-03" db="EMBL/GenBank/DDBJ databases">
        <title>Ottowia sp. 27C isolated from the cloaca of a Giant Asian pond turtle (Heosemys grandis).</title>
        <authorList>
            <person name="Spergser J."/>
            <person name="Busse H.-J."/>
        </authorList>
    </citation>
    <scope>NUCLEOTIDE SEQUENCE</scope>
    <source>
        <strain evidence="1">27C</strain>
    </source>
</reference>
<keyword evidence="2" id="KW-1185">Reference proteome</keyword>
<gene>
    <name evidence="1" type="ORF">J1M35_09650</name>
</gene>
<proteinExistence type="predicted"/>
<name>A0A975CMV2_9BURK</name>
<evidence type="ECO:0000313" key="1">
    <source>
        <dbReference type="EMBL" id="QTD47099.1"/>
    </source>
</evidence>
<evidence type="ECO:0000313" key="2">
    <source>
        <dbReference type="Proteomes" id="UP000663903"/>
    </source>
</evidence>
<dbReference type="KEGG" id="otd:J1M35_09650"/>
<organism evidence="1 2">
    <name type="scientific">Ottowia testudinis</name>
    <dbReference type="NCBI Taxonomy" id="2816950"/>
    <lineage>
        <taxon>Bacteria</taxon>
        <taxon>Pseudomonadati</taxon>
        <taxon>Pseudomonadota</taxon>
        <taxon>Betaproteobacteria</taxon>
        <taxon>Burkholderiales</taxon>
        <taxon>Comamonadaceae</taxon>
        <taxon>Ottowia</taxon>
    </lineage>
</organism>
<accession>A0A975CMV2</accession>
<dbReference type="AlphaFoldDB" id="A0A975CMV2"/>
<protein>
    <submittedName>
        <fullName evidence="1">Uncharacterized protein</fullName>
    </submittedName>
</protein>
<sequence length="131" mass="14737">MPGDKITVKPAGKGAKPWVFNMPLHPRPLVVLDYAGRRANAFVPAVPVVWSLDIANRRMVVQYQVTVPLQPQVARARWMLTLPPDRLAKEDPQMRTFFTDLERYLDECSAGYKPMAPCATPHGAKPESMRP</sequence>
<dbReference type="RefSeq" id="WP_208010995.1">
    <property type="nucleotide sequence ID" value="NZ_CP071796.1"/>
</dbReference>